<name>A0A9Q0H9L0_9MAGN</name>
<organism evidence="1 2">
    <name type="scientific">Protea cynaroides</name>
    <dbReference type="NCBI Taxonomy" id="273540"/>
    <lineage>
        <taxon>Eukaryota</taxon>
        <taxon>Viridiplantae</taxon>
        <taxon>Streptophyta</taxon>
        <taxon>Embryophyta</taxon>
        <taxon>Tracheophyta</taxon>
        <taxon>Spermatophyta</taxon>
        <taxon>Magnoliopsida</taxon>
        <taxon>Proteales</taxon>
        <taxon>Proteaceae</taxon>
        <taxon>Protea</taxon>
    </lineage>
</organism>
<evidence type="ECO:0000313" key="2">
    <source>
        <dbReference type="Proteomes" id="UP001141806"/>
    </source>
</evidence>
<keyword evidence="2" id="KW-1185">Reference proteome</keyword>
<gene>
    <name evidence="1" type="ORF">NE237_022023</name>
</gene>
<proteinExistence type="predicted"/>
<dbReference type="OrthoDB" id="336885at2759"/>
<protein>
    <submittedName>
        <fullName evidence="1">Uncharacterized protein</fullName>
    </submittedName>
</protein>
<dbReference type="Proteomes" id="UP001141806">
    <property type="component" value="Unassembled WGS sequence"/>
</dbReference>
<accession>A0A9Q0H9L0</accession>
<reference evidence="1" key="1">
    <citation type="journal article" date="2023" name="Plant J.">
        <title>The genome of the king protea, Protea cynaroides.</title>
        <authorList>
            <person name="Chang J."/>
            <person name="Duong T.A."/>
            <person name="Schoeman C."/>
            <person name="Ma X."/>
            <person name="Roodt D."/>
            <person name="Barker N."/>
            <person name="Li Z."/>
            <person name="Van de Peer Y."/>
            <person name="Mizrachi E."/>
        </authorList>
    </citation>
    <scope>NUCLEOTIDE SEQUENCE</scope>
    <source>
        <tissue evidence="1">Young leaves</tissue>
    </source>
</reference>
<comment type="caution">
    <text evidence="1">The sequence shown here is derived from an EMBL/GenBank/DDBJ whole genome shotgun (WGS) entry which is preliminary data.</text>
</comment>
<evidence type="ECO:0000313" key="1">
    <source>
        <dbReference type="EMBL" id="KAJ4962113.1"/>
    </source>
</evidence>
<sequence>MDISKRVSAPLRILNDGHEDTKEGFLGTPVDEEIIHSEFSDFTPGINGKSTSGKQLKPLSNHITPFGQRKTKFVLQLSFNKPPGPENCIKEDNFESLEDDVIRRVGPSEKCSLQIHLSQPEPGCRFMYDRIEDRFNSLEDRILPHHKVYKCTCCFWILRGTNGSHSGFSGMEQFPPCPPFINMHSMARKAQLQRV</sequence>
<dbReference type="AlphaFoldDB" id="A0A9Q0H9L0"/>
<dbReference type="EMBL" id="JAMYWD010000009">
    <property type="protein sequence ID" value="KAJ4962113.1"/>
    <property type="molecule type" value="Genomic_DNA"/>
</dbReference>